<dbReference type="EMBL" id="BSSA01000027">
    <property type="protein sequence ID" value="GLW73745.1"/>
    <property type="molecule type" value="Genomic_DNA"/>
</dbReference>
<evidence type="ECO:0000313" key="1">
    <source>
        <dbReference type="EMBL" id="GLW73745.1"/>
    </source>
</evidence>
<accession>A0A9W6V635</accession>
<comment type="caution">
    <text evidence="1">The sequence shown here is derived from an EMBL/GenBank/DDBJ whole genome shotgun (WGS) entry which is preliminary data.</text>
</comment>
<organism evidence="1 2">
    <name type="scientific">Kitasatospora phosalacinea</name>
    <dbReference type="NCBI Taxonomy" id="2065"/>
    <lineage>
        <taxon>Bacteria</taxon>
        <taxon>Bacillati</taxon>
        <taxon>Actinomycetota</taxon>
        <taxon>Actinomycetes</taxon>
        <taxon>Kitasatosporales</taxon>
        <taxon>Streptomycetaceae</taxon>
        <taxon>Kitasatospora</taxon>
    </lineage>
</organism>
<gene>
    <name evidence="1" type="ORF">Kpho02_60430</name>
</gene>
<sequence length="99" mass="10845">MRKDGCGRCVRGATSQVERVRWGSQSWLPQASAGRPAGSVAHRPGLGRLRMRTVLRGLLRMRKDNLRTRLRMRSRGAGGCACAGTTSAECGTTRTRCAW</sequence>
<dbReference type="AlphaFoldDB" id="A0A9W6V635"/>
<dbReference type="Proteomes" id="UP001165041">
    <property type="component" value="Unassembled WGS sequence"/>
</dbReference>
<evidence type="ECO:0000313" key="2">
    <source>
        <dbReference type="Proteomes" id="UP001165041"/>
    </source>
</evidence>
<reference evidence="1" key="1">
    <citation type="submission" date="2023-02" db="EMBL/GenBank/DDBJ databases">
        <title>Kitasatospora phosalacinea NBRC 14627.</title>
        <authorList>
            <person name="Ichikawa N."/>
            <person name="Sato H."/>
            <person name="Tonouchi N."/>
        </authorList>
    </citation>
    <scope>NUCLEOTIDE SEQUENCE</scope>
    <source>
        <strain evidence="1">NBRC 14627</strain>
    </source>
</reference>
<proteinExistence type="predicted"/>
<name>A0A9W6V635_9ACTN</name>
<protein>
    <submittedName>
        <fullName evidence="1">Uncharacterized protein</fullName>
    </submittedName>
</protein>